<feature type="chain" id="PRO_5036925739" evidence="1">
    <location>
        <begin position="34"/>
        <end position="198"/>
    </location>
</feature>
<dbReference type="Pfam" id="PF00300">
    <property type="entry name" value="His_Phos_1"/>
    <property type="match status" value="1"/>
</dbReference>
<feature type="signal peptide" evidence="1">
    <location>
        <begin position="1"/>
        <end position="33"/>
    </location>
</feature>
<dbReference type="InterPro" id="IPR013078">
    <property type="entry name" value="His_Pase_superF_clade-1"/>
</dbReference>
<dbReference type="Proteomes" id="UP000663444">
    <property type="component" value="Chromosome"/>
</dbReference>
<dbReference type="KEGG" id="ares:IWH25_00900"/>
<evidence type="ECO:0000256" key="1">
    <source>
        <dbReference type="SAM" id="SignalP"/>
    </source>
</evidence>
<dbReference type="InterPro" id="IPR029033">
    <property type="entry name" value="His_PPase_superfam"/>
</dbReference>
<dbReference type="SMART" id="SM00855">
    <property type="entry name" value="PGAM"/>
    <property type="match status" value="1"/>
</dbReference>
<evidence type="ECO:0000313" key="3">
    <source>
        <dbReference type="Proteomes" id="UP000663444"/>
    </source>
</evidence>
<sequence>MPPAMPLSRTRRSLCALLAGGLLAGAAPGGAAAALPLTELAKPGRVLMLRHALAPGNGDPPGFVAGDCATQRNLDATGRAQARALGGRLRAAGIAGAQVYSSEWCRCLETARLLGLGPVTPLPALNSFYGQAQARERIIGELRAFLARLPVDGPPVILVTHQLTINAFTDAGTPSGGGSIFQLDGSGTPRRLGDIAVD</sequence>
<name>A0A974Y3R0_9RHOO</name>
<keyword evidence="1" id="KW-0732">Signal</keyword>
<protein>
    <submittedName>
        <fullName evidence="2">Histidine phosphatase family protein</fullName>
    </submittedName>
</protein>
<reference evidence="2" key="1">
    <citation type="submission" date="2020-11" db="EMBL/GenBank/DDBJ databases">
        <title>Azospira restricta DSM 18626 genome sequence.</title>
        <authorList>
            <person name="Moe W.M."/>
        </authorList>
    </citation>
    <scope>NUCLEOTIDE SEQUENCE</scope>
    <source>
        <strain evidence="2">DSM 18626</strain>
    </source>
</reference>
<proteinExistence type="predicted"/>
<dbReference type="CDD" id="cd07040">
    <property type="entry name" value="HP"/>
    <property type="match status" value="1"/>
</dbReference>
<dbReference type="PROSITE" id="PS51318">
    <property type="entry name" value="TAT"/>
    <property type="match status" value="1"/>
</dbReference>
<keyword evidence="3" id="KW-1185">Reference proteome</keyword>
<gene>
    <name evidence="2" type="ORF">IWH25_00900</name>
</gene>
<dbReference type="Gene3D" id="3.40.50.1240">
    <property type="entry name" value="Phosphoglycerate mutase-like"/>
    <property type="match status" value="1"/>
</dbReference>
<dbReference type="EMBL" id="CP064781">
    <property type="protein sequence ID" value="QRJ63951.1"/>
    <property type="molecule type" value="Genomic_DNA"/>
</dbReference>
<organism evidence="2 3">
    <name type="scientific">Azospira restricta</name>
    <dbReference type="NCBI Taxonomy" id="404405"/>
    <lineage>
        <taxon>Bacteria</taxon>
        <taxon>Pseudomonadati</taxon>
        <taxon>Pseudomonadota</taxon>
        <taxon>Betaproteobacteria</taxon>
        <taxon>Rhodocyclales</taxon>
        <taxon>Rhodocyclaceae</taxon>
        <taxon>Azospira</taxon>
    </lineage>
</organism>
<evidence type="ECO:0000313" key="2">
    <source>
        <dbReference type="EMBL" id="QRJ63951.1"/>
    </source>
</evidence>
<dbReference type="SUPFAM" id="SSF53254">
    <property type="entry name" value="Phosphoglycerate mutase-like"/>
    <property type="match status" value="1"/>
</dbReference>
<dbReference type="InterPro" id="IPR006311">
    <property type="entry name" value="TAT_signal"/>
</dbReference>
<dbReference type="AlphaFoldDB" id="A0A974Y3R0"/>
<accession>A0A974Y3R0</accession>